<dbReference type="GO" id="GO:0006898">
    <property type="term" value="P:receptor-mediated endocytosis"/>
    <property type="evidence" value="ECO:0007669"/>
    <property type="project" value="TreeGrafter"/>
</dbReference>
<dbReference type="PROSITE" id="PS50026">
    <property type="entry name" value="EGF_3"/>
    <property type="match status" value="1"/>
</dbReference>
<keyword evidence="3" id="KW-0812">Transmembrane</keyword>
<keyword evidence="1" id="KW-0245">EGF-like domain</keyword>
<dbReference type="RefSeq" id="XP_005755595.1">
    <property type="nucleotide sequence ID" value="XM_005755538.1"/>
</dbReference>
<keyword evidence="3" id="KW-1133">Transmembrane helix</keyword>
<dbReference type="PROSITE" id="PS00022">
    <property type="entry name" value="EGF_1"/>
    <property type="match status" value="1"/>
</dbReference>
<comment type="caution">
    <text evidence="1">Lacks conserved residue(s) required for the propagation of feature annotation.</text>
</comment>
<dbReference type="PANTHER" id="PTHR22722">
    <property type="entry name" value="LOW-DENSITY LIPOPROTEIN RECEPTOR-RELATED PROTEIN 2-RELATED"/>
    <property type="match status" value="1"/>
</dbReference>
<keyword evidence="1" id="KW-1015">Disulfide bond</keyword>
<evidence type="ECO:0000313" key="6">
    <source>
        <dbReference type="RefSeq" id="XP_005755595.1"/>
    </source>
</evidence>
<dbReference type="GO" id="GO:0042562">
    <property type="term" value="F:hormone binding"/>
    <property type="evidence" value="ECO:0007669"/>
    <property type="project" value="TreeGrafter"/>
</dbReference>
<feature type="compositionally biased region" description="Pro residues" evidence="2">
    <location>
        <begin position="242"/>
        <end position="251"/>
    </location>
</feature>
<evidence type="ECO:0000256" key="3">
    <source>
        <dbReference type="SAM" id="Phobius"/>
    </source>
</evidence>
<evidence type="ECO:0000313" key="5">
    <source>
        <dbReference type="Proteomes" id="UP000695023"/>
    </source>
</evidence>
<evidence type="ECO:0000256" key="1">
    <source>
        <dbReference type="PROSITE-ProRule" id="PRU00076"/>
    </source>
</evidence>
<dbReference type="PROSITE" id="PS01186">
    <property type="entry name" value="EGF_2"/>
    <property type="match status" value="1"/>
</dbReference>
<dbReference type="GO" id="GO:0016324">
    <property type="term" value="C:apical plasma membrane"/>
    <property type="evidence" value="ECO:0007669"/>
    <property type="project" value="TreeGrafter"/>
</dbReference>
<organism evidence="5 6">
    <name type="scientific">Pundamilia nyererei</name>
    <dbReference type="NCBI Taxonomy" id="303518"/>
    <lineage>
        <taxon>Eukaryota</taxon>
        <taxon>Metazoa</taxon>
        <taxon>Chordata</taxon>
        <taxon>Craniata</taxon>
        <taxon>Vertebrata</taxon>
        <taxon>Euteleostomi</taxon>
        <taxon>Actinopterygii</taxon>
        <taxon>Neopterygii</taxon>
        <taxon>Teleostei</taxon>
        <taxon>Neoteleostei</taxon>
        <taxon>Acanthomorphata</taxon>
        <taxon>Ovalentaria</taxon>
        <taxon>Cichlomorphae</taxon>
        <taxon>Cichliformes</taxon>
        <taxon>Cichlidae</taxon>
        <taxon>African cichlids</taxon>
        <taxon>Pseudocrenilabrinae</taxon>
        <taxon>Haplochromini</taxon>
        <taxon>Pundamilia</taxon>
    </lineage>
</organism>
<dbReference type="InterPro" id="IPR000742">
    <property type="entry name" value="EGF"/>
</dbReference>
<accession>A0A9Y3S6N3</accession>
<sequence>MPLACRCMNGGTCYTDEGGLPKCKCPYGYVGSYCEMGKSRGAPAGTAVAVLLAVIIILITGGLAVGVFLNYKRTGSFIPSMPKLPSLSSLVKSADTGNGVTFRSGDNVDLGPSHVGVSFIDTGMQMDDHFAMEPGRQPITFENPLYATGHVSGDPAVIHATQVTVNVSGDQRENNFVNPTYRGDPSVGVVNTSTVSTQPVHESKWSLFKRKLKPSTTFENPSYSEMSDEKPVGSSGDSSAPEPSPFAPPAKPQKRDRPNTFSPTEDSFKDTANLVKEDSDV</sequence>
<keyword evidence="5" id="KW-1185">Reference proteome</keyword>
<dbReference type="Proteomes" id="UP000695023">
    <property type="component" value="Unplaced"/>
</dbReference>
<feature type="domain" description="EGF-like" evidence="4">
    <location>
        <begin position="1"/>
        <end position="35"/>
    </location>
</feature>
<dbReference type="InterPro" id="IPR051221">
    <property type="entry name" value="LDLR-related"/>
</dbReference>
<dbReference type="CDD" id="cd00053">
    <property type="entry name" value="EGF"/>
    <property type="match status" value="1"/>
</dbReference>
<feature type="compositionally biased region" description="Polar residues" evidence="2">
    <location>
        <begin position="216"/>
        <end position="225"/>
    </location>
</feature>
<keyword evidence="3" id="KW-0472">Membrane</keyword>
<evidence type="ECO:0000259" key="4">
    <source>
        <dbReference type="PROSITE" id="PS50026"/>
    </source>
</evidence>
<dbReference type="PANTHER" id="PTHR22722:SF11">
    <property type="entry name" value="LOW-DENSITY LIPOPROTEIN RECEPTOR-RELATED PROTEIN 2"/>
    <property type="match status" value="1"/>
</dbReference>
<dbReference type="Gene3D" id="2.10.25.10">
    <property type="entry name" value="Laminin"/>
    <property type="match status" value="1"/>
</dbReference>
<feature type="disulfide bond" evidence="1">
    <location>
        <begin position="25"/>
        <end position="34"/>
    </location>
</feature>
<evidence type="ECO:0000256" key="2">
    <source>
        <dbReference type="SAM" id="MobiDB-lite"/>
    </source>
</evidence>
<feature type="transmembrane region" description="Helical" evidence="3">
    <location>
        <begin position="46"/>
        <end position="71"/>
    </location>
</feature>
<feature type="region of interest" description="Disordered" evidence="2">
    <location>
        <begin position="216"/>
        <end position="281"/>
    </location>
</feature>
<dbReference type="GeneID" id="102203341"/>
<reference evidence="6" key="1">
    <citation type="submission" date="2025-08" db="UniProtKB">
        <authorList>
            <consortium name="RefSeq"/>
        </authorList>
    </citation>
    <scope>IDENTIFICATION</scope>
</reference>
<dbReference type="SUPFAM" id="SSF57196">
    <property type="entry name" value="EGF/Laminin"/>
    <property type="match status" value="1"/>
</dbReference>
<proteinExistence type="predicted"/>
<name>A0A9Y3S6N3_9CICH</name>
<dbReference type="GO" id="GO:0043235">
    <property type="term" value="C:receptor complex"/>
    <property type="evidence" value="ECO:0007669"/>
    <property type="project" value="TreeGrafter"/>
</dbReference>
<gene>
    <name evidence="6" type="primary">LOC102203341</name>
</gene>
<protein>
    <submittedName>
        <fullName evidence="6">Low-density lipoprotein receptor-related protein 2-like</fullName>
    </submittedName>
</protein>
<dbReference type="AlphaFoldDB" id="A0A9Y3S6N3"/>